<protein>
    <submittedName>
        <fullName evidence="2">Uncharacterized protein</fullName>
    </submittedName>
</protein>
<comment type="caution">
    <text evidence="2">The sequence shown here is derived from an EMBL/GenBank/DDBJ whole genome shotgun (WGS) entry which is preliminary data.</text>
</comment>
<dbReference type="Proteomes" id="UP001590951">
    <property type="component" value="Unassembled WGS sequence"/>
</dbReference>
<accession>A0ABR4BP20</accession>
<evidence type="ECO:0000313" key="3">
    <source>
        <dbReference type="Proteomes" id="UP001590951"/>
    </source>
</evidence>
<organism evidence="2 3">
    <name type="scientific">Lepraria finkii</name>
    <dbReference type="NCBI Taxonomy" id="1340010"/>
    <lineage>
        <taxon>Eukaryota</taxon>
        <taxon>Fungi</taxon>
        <taxon>Dikarya</taxon>
        <taxon>Ascomycota</taxon>
        <taxon>Pezizomycotina</taxon>
        <taxon>Lecanoromycetes</taxon>
        <taxon>OSLEUM clade</taxon>
        <taxon>Lecanoromycetidae</taxon>
        <taxon>Lecanorales</taxon>
        <taxon>Lecanorineae</taxon>
        <taxon>Stereocaulaceae</taxon>
        <taxon>Lepraria</taxon>
    </lineage>
</organism>
<keyword evidence="3" id="KW-1185">Reference proteome</keyword>
<feature type="region of interest" description="Disordered" evidence="1">
    <location>
        <begin position="221"/>
        <end position="247"/>
    </location>
</feature>
<proteinExistence type="predicted"/>
<evidence type="ECO:0000313" key="2">
    <source>
        <dbReference type="EMBL" id="KAL2058504.1"/>
    </source>
</evidence>
<gene>
    <name evidence="2" type="ORF">ABVK25_001232</name>
</gene>
<evidence type="ECO:0000256" key="1">
    <source>
        <dbReference type="SAM" id="MobiDB-lite"/>
    </source>
</evidence>
<dbReference type="EMBL" id="JBHFEH010000002">
    <property type="protein sequence ID" value="KAL2058504.1"/>
    <property type="molecule type" value="Genomic_DNA"/>
</dbReference>
<feature type="compositionally biased region" description="Basic and acidic residues" evidence="1">
    <location>
        <begin position="226"/>
        <end position="247"/>
    </location>
</feature>
<reference evidence="2 3" key="1">
    <citation type="submission" date="2024-09" db="EMBL/GenBank/DDBJ databases">
        <title>Rethinking Asexuality: The Enigmatic Case of Functional Sexual Genes in Lepraria (Stereocaulaceae).</title>
        <authorList>
            <person name="Doellman M."/>
            <person name="Sun Y."/>
            <person name="Barcenas-Pena A."/>
            <person name="Lumbsch H.T."/>
            <person name="Grewe F."/>
        </authorList>
    </citation>
    <scope>NUCLEOTIDE SEQUENCE [LARGE SCALE GENOMIC DNA]</scope>
    <source>
        <strain evidence="2 3">Grewe 0041</strain>
    </source>
</reference>
<name>A0ABR4BP20_9LECA</name>
<sequence length="247" mass="27267">MACLGCVGVAFSGTTRKADPLVCKVGRLSIDTLCLTYQPCILSAKFLKFNSHYLVYLQAVKVIRQTEAIATTTLEAAQITQVNATQLWNPYEVLDIYPARGDFSCIGRRDGGLRAVGDITGNAGNADKTVPLRGKSSKATPGKGQRLARQGYEVPRSALRDGNAENELDDCKRRIEELEGRLEERDASVERGKHAAEKIDGLDTQLEASKKHFDNAKIEASSQIDELEKQLKDSDRRLEEQEKTKLP</sequence>